<dbReference type="GO" id="GO:0030694">
    <property type="term" value="C:bacterial-type flagellum basal body, rod"/>
    <property type="evidence" value="ECO:0007669"/>
    <property type="project" value="UniProtKB-UniRule"/>
</dbReference>
<evidence type="ECO:0000256" key="1">
    <source>
        <dbReference type="ARBA" id="ARBA00004117"/>
    </source>
</evidence>
<dbReference type="EMBL" id="JACIIV010000005">
    <property type="protein sequence ID" value="MBB6226697.1"/>
    <property type="molecule type" value="Genomic_DNA"/>
</dbReference>
<evidence type="ECO:0000256" key="2">
    <source>
        <dbReference type="ARBA" id="ARBA00009677"/>
    </source>
</evidence>
<dbReference type="Proteomes" id="UP000538147">
    <property type="component" value="Unassembled WGS sequence"/>
</dbReference>
<keyword evidence="6" id="KW-0966">Cell projection</keyword>
<evidence type="ECO:0000259" key="4">
    <source>
        <dbReference type="Pfam" id="PF00460"/>
    </source>
</evidence>
<dbReference type="Pfam" id="PF06429">
    <property type="entry name" value="Flg_bbr_C"/>
    <property type="match status" value="1"/>
</dbReference>
<evidence type="ECO:0000256" key="3">
    <source>
        <dbReference type="RuleBase" id="RU362062"/>
    </source>
</evidence>
<evidence type="ECO:0000259" key="5">
    <source>
        <dbReference type="Pfam" id="PF06429"/>
    </source>
</evidence>
<feature type="domain" description="Flagellar basal-body/hook protein C-terminal" evidence="5">
    <location>
        <begin position="84"/>
        <end position="128"/>
    </location>
</feature>
<comment type="similarity">
    <text evidence="2">Belongs to the flagella basal body rod proteins family.</text>
</comment>
<dbReference type="InterPro" id="IPR010930">
    <property type="entry name" value="Flg_bb/hook_C_dom"/>
</dbReference>
<gene>
    <name evidence="6" type="ORF">FHS79_000855</name>
</gene>
<reference evidence="6 7" key="1">
    <citation type="submission" date="2020-08" db="EMBL/GenBank/DDBJ databases">
        <title>Genomic Encyclopedia of Type Strains, Phase IV (KMG-IV): sequencing the most valuable type-strain genomes for metagenomic binning, comparative biology and taxonomic classification.</title>
        <authorList>
            <person name="Goeker M."/>
        </authorList>
    </citation>
    <scope>NUCLEOTIDE SEQUENCE [LARGE SCALE GENOMIC DNA]</scope>
    <source>
        <strain evidence="6 7">DSM 102189</strain>
    </source>
</reference>
<keyword evidence="7" id="KW-1185">Reference proteome</keyword>
<proteinExistence type="inferred from homology"/>
<feature type="domain" description="Flagellar basal body rod protein N-terminal" evidence="4">
    <location>
        <begin position="8"/>
        <end position="31"/>
    </location>
</feature>
<evidence type="ECO:0000313" key="6">
    <source>
        <dbReference type="EMBL" id="MBB6226697.1"/>
    </source>
</evidence>
<evidence type="ECO:0000313" key="7">
    <source>
        <dbReference type="Proteomes" id="UP000538147"/>
    </source>
</evidence>
<dbReference type="Pfam" id="PF00460">
    <property type="entry name" value="Flg_bb_rod"/>
    <property type="match status" value="1"/>
</dbReference>
<comment type="caution">
    <text evidence="6">The sequence shown here is derived from an EMBL/GenBank/DDBJ whole genome shotgun (WGS) entry which is preliminary data.</text>
</comment>
<protein>
    <recommendedName>
        <fullName evidence="3">Flagellar basal-body rod protein FlgC</fullName>
    </recommendedName>
</protein>
<comment type="subcellular location">
    <subcellularLocation>
        <location evidence="1 3">Bacterial flagellum basal body</location>
    </subcellularLocation>
</comment>
<comment type="subunit">
    <text evidence="3">The basal body constitutes a major portion of the flagellar organelle and consists of four rings (L,P,S, and M) mounted on a central rod. The rod consists of about 26 subunits of FlgG in the distal portion, and FlgB, FlgC and FlgF are thought to build up the proximal portion of the rod with about 6 subunits each.</text>
</comment>
<dbReference type="GO" id="GO:0071973">
    <property type="term" value="P:bacterial-type flagellum-dependent cell motility"/>
    <property type="evidence" value="ECO:0007669"/>
    <property type="project" value="UniProtKB-UniRule"/>
</dbReference>
<dbReference type="InterPro" id="IPR001444">
    <property type="entry name" value="Flag_bb_rod_N"/>
</dbReference>
<name>A0A841L210_9SPHN</name>
<keyword evidence="6" id="KW-0282">Flagellum</keyword>
<keyword evidence="3" id="KW-0975">Bacterial flagellum</keyword>
<organism evidence="6 7">
    <name type="scientific">Polymorphobacter multimanifer</name>
    <dbReference type="NCBI Taxonomy" id="1070431"/>
    <lineage>
        <taxon>Bacteria</taxon>
        <taxon>Pseudomonadati</taxon>
        <taxon>Pseudomonadota</taxon>
        <taxon>Alphaproteobacteria</taxon>
        <taxon>Sphingomonadales</taxon>
        <taxon>Sphingosinicellaceae</taxon>
        <taxon>Polymorphobacter</taxon>
    </lineage>
</organism>
<accession>A0A841L210</accession>
<sequence length="131" mass="13784">MAELSTFDIAGRAMSAQLVRLNTIASNLANAGSLSGSAETAYRALKPVFATAYGRSTATVDVAGIVQTGTPESRHEPDHPLADAQGNVWTAAVDPNQELVEMVETARQYANTVEVLATARGLALDTLRLGR</sequence>
<keyword evidence="6" id="KW-0969">Cilium</keyword>
<dbReference type="InterPro" id="IPR006299">
    <property type="entry name" value="FlgC"/>
</dbReference>
<dbReference type="AlphaFoldDB" id="A0A841L210"/>
<dbReference type="NCBIfam" id="TIGR01395">
    <property type="entry name" value="FlgC"/>
    <property type="match status" value="1"/>
</dbReference>